<dbReference type="EMBL" id="BMCU01000007">
    <property type="protein sequence ID" value="GGG28201.1"/>
    <property type="molecule type" value="Genomic_DNA"/>
</dbReference>
<dbReference type="Pfam" id="PF00534">
    <property type="entry name" value="Glycos_transf_1"/>
    <property type="match status" value="1"/>
</dbReference>
<reference evidence="5" key="1">
    <citation type="journal article" date="2014" name="Int. J. Syst. Evol. Microbiol.">
        <title>Complete genome sequence of Corynebacterium casei LMG S-19264T (=DSM 44701T), isolated from a smear-ripened cheese.</title>
        <authorList>
            <consortium name="US DOE Joint Genome Institute (JGI-PGF)"/>
            <person name="Walter F."/>
            <person name="Albersmeier A."/>
            <person name="Kalinowski J."/>
            <person name="Ruckert C."/>
        </authorList>
    </citation>
    <scope>NUCLEOTIDE SEQUENCE</scope>
    <source>
        <strain evidence="5">CCM 7905</strain>
    </source>
</reference>
<dbReference type="InterPro" id="IPR028098">
    <property type="entry name" value="Glyco_trans_4-like_N"/>
</dbReference>
<accession>A0A917G8N7</accession>
<evidence type="ECO:0000256" key="1">
    <source>
        <dbReference type="ARBA" id="ARBA00022676"/>
    </source>
</evidence>
<evidence type="ECO:0000313" key="5">
    <source>
        <dbReference type="EMBL" id="GGG28201.1"/>
    </source>
</evidence>
<dbReference type="Gene3D" id="3.40.50.2000">
    <property type="entry name" value="Glycogen Phosphorylase B"/>
    <property type="match status" value="2"/>
</dbReference>
<organism evidence="5 6">
    <name type="scientific">Rhodococcoides trifolii</name>
    <dbReference type="NCBI Taxonomy" id="908250"/>
    <lineage>
        <taxon>Bacteria</taxon>
        <taxon>Bacillati</taxon>
        <taxon>Actinomycetota</taxon>
        <taxon>Actinomycetes</taxon>
        <taxon>Mycobacteriales</taxon>
        <taxon>Nocardiaceae</taxon>
        <taxon>Rhodococcoides</taxon>
    </lineage>
</organism>
<protein>
    <submittedName>
        <fullName evidence="5">Glycosyl transferase family 1</fullName>
    </submittedName>
</protein>
<reference evidence="5" key="2">
    <citation type="submission" date="2020-09" db="EMBL/GenBank/DDBJ databases">
        <authorList>
            <person name="Sun Q."/>
            <person name="Sedlacek I."/>
        </authorList>
    </citation>
    <scope>NUCLEOTIDE SEQUENCE</scope>
    <source>
        <strain evidence="5">CCM 7905</strain>
    </source>
</reference>
<dbReference type="GO" id="GO:0016757">
    <property type="term" value="F:glycosyltransferase activity"/>
    <property type="evidence" value="ECO:0007669"/>
    <property type="project" value="UniProtKB-KW"/>
</dbReference>
<gene>
    <name evidence="5" type="ORF">GCM10007304_47540</name>
</gene>
<dbReference type="PANTHER" id="PTHR12526">
    <property type="entry name" value="GLYCOSYLTRANSFERASE"/>
    <property type="match status" value="1"/>
</dbReference>
<keyword evidence="1" id="KW-0328">Glycosyltransferase</keyword>
<dbReference type="SUPFAM" id="SSF53756">
    <property type="entry name" value="UDP-Glycosyltransferase/glycogen phosphorylase"/>
    <property type="match status" value="1"/>
</dbReference>
<proteinExistence type="predicted"/>
<sequence length="372" mass="40024">MVTLVTPAGSFGGPVRVAVNQSRALIERGHDVTVVAGTSGYRHPPTEQDGVPVRLFPARQAVPKTGFAGLTSPAMIRWFVSHRKNFDVVHVHLARDLVTMPMARLASVLGLGLVVQTHGMIDATDKLLARPLDAFFTRPILRRATAGLYLTEREHGDLVSVAGQQDSRLHWLTNGVPETAVDAAQRTTPPEVLFLARLQSRKRPLMFVAMARELLEQGMRARFTLVGPDEGEGAAVRGAIEASGHADSISWEGAASPDETLARMRRASVYVLPSVDEPYPMSVLEAMSVGLPVVVTDSCGLAPAISRSGSGIVVDHSHSALVDAVRRLTTDGEARADFGARAHDTIGKEFGMSAVATKLEQVYRDACTLRDD</sequence>
<evidence type="ECO:0000256" key="2">
    <source>
        <dbReference type="ARBA" id="ARBA00022679"/>
    </source>
</evidence>
<comment type="caution">
    <text evidence="5">The sequence shown here is derived from an EMBL/GenBank/DDBJ whole genome shotgun (WGS) entry which is preliminary data.</text>
</comment>
<dbReference type="PANTHER" id="PTHR12526:SF637">
    <property type="entry name" value="GLYCOSYLTRANSFERASE EPSF-RELATED"/>
    <property type="match status" value="1"/>
</dbReference>
<name>A0A917G8N7_9NOCA</name>
<feature type="domain" description="Glycosyltransferase subfamily 4-like N-terminal" evidence="4">
    <location>
        <begin position="12"/>
        <end position="175"/>
    </location>
</feature>
<keyword evidence="6" id="KW-1185">Reference proteome</keyword>
<keyword evidence="2 5" id="KW-0808">Transferase</keyword>
<dbReference type="InterPro" id="IPR001296">
    <property type="entry name" value="Glyco_trans_1"/>
</dbReference>
<evidence type="ECO:0000313" key="6">
    <source>
        <dbReference type="Proteomes" id="UP000654257"/>
    </source>
</evidence>
<dbReference type="Pfam" id="PF13579">
    <property type="entry name" value="Glyco_trans_4_4"/>
    <property type="match status" value="1"/>
</dbReference>
<evidence type="ECO:0000259" key="3">
    <source>
        <dbReference type="Pfam" id="PF00534"/>
    </source>
</evidence>
<feature type="domain" description="Glycosyl transferase family 1" evidence="3">
    <location>
        <begin position="185"/>
        <end position="342"/>
    </location>
</feature>
<dbReference type="AlphaFoldDB" id="A0A917G8N7"/>
<dbReference type="Proteomes" id="UP000654257">
    <property type="component" value="Unassembled WGS sequence"/>
</dbReference>
<evidence type="ECO:0000259" key="4">
    <source>
        <dbReference type="Pfam" id="PF13579"/>
    </source>
</evidence>